<dbReference type="Gene3D" id="3.40.50.12500">
    <property type="match status" value="1"/>
</dbReference>
<dbReference type="GO" id="GO:0047661">
    <property type="term" value="F:amino-acid racemase activity"/>
    <property type="evidence" value="ECO:0007669"/>
    <property type="project" value="InterPro"/>
</dbReference>
<dbReference type="PANTHER" id="PTHR28047">
    <property type="entry name" value="PROTEIN DCG1"/>
    <property type="match status" value="1"/>
</dbReference>
<dbReference type="PANTHER" id="PTHR28047:SF5">
    <property type="entry name" value="PROTEIN DCG1"/>
    <property type="match status" value="1"/>
</dbReference>
<dbReference type="InterPro" id="IPR053714">
    <property type="entry name" value="Iso_Racemase_Enz_sf"/>
</dbReference>
<comment type="caution">
    <text evidence="2">The sequence shown here is derived from an EMBL/GenBank/DDBJ whole genome shotgun (WGS) entry which is preliminary data.</text>
</comment>
<evidence type="ECO:0000313" key="2">
    <source>
        <dbReference type="EMBL" id="MDA5194123.1"/>
    </source>
</evidence>
<keyword evidence="3" id="KW-1185">Reference proteome</keyword>
<dbReference type="RefSeq" id="WP_274943827.1">
    <property type="nucleotide sequence ID" value="NZ_JANWOI010000003.1"/>
</dbReference>
<reference evidence="2" key="2">
    <citation type="journal article" date="2023" name="Syst. Appl. Microbiol.">
        <title>Govania unica gen. nov., sp. nov., a rare biosphere bacterium that represents a novel family in the class Alphaproteobacteria.</title>
        <authorList>
            <person name="Vandamme P."/>
            <person name="Peeters C."/>
            <person name="Hettiarachchi A."/>
            <person name="Cnockaert M."/>
            <person name="Carlier A."/>
        </authorList>
    </citation>
    <scope>NUCLEOTIDE SEQUENCE</scope>
    <source>
        <strain evidence="2">LMG 31809</strain>
    </source>
</reference>
<dbReference type="Proteomes" id="UP001141619">
    <property type="component" value="Unassembled WGS sequence"/>
</dbReference>
<comment type="similarity">
    <text evidence="1">Belongs to the HyuE racemase family.</text>
</comment>
<protein>
    <submittedName>
        <fullName evidence="2">Aspartate/glutamate racemase family protein</fullName>
    </submittedName>
</protein>
<accession>A0A9X3TYU1</accession>
<reference evidence="2" key="1">
    <citation type="submission" date="2022-08" db="EMBL/GenBank/DDBJ databases">
        <authorList>
            <person name="Vandamme P."/>
            <person name="Hettiarachchi A."/>
            <person name="Peeters C."/>
            <person name="Cnockaert M."/>
            <person name="Carlier A."/>
        </authorList>
    </citation>
    <scope>NUCLEOTIDE SEQUENCE</scope>
    <source>
        <strain evidence="2">LMG 31809</strain>
    </source>
</reference>
<evidence type="ECO:0000256" key="1">
    <source>
        <dbReference type="ARBA" id="ARBA00038414"/>
    </source>
</evidence>
<evidence type="ECO:0000313" key="3">
    <source>
        <dbReference type="Proteomes" id="UP001141619"/>
    </source>
</evidence>
<dbReference type="InterPro" id="IPR015942">
    <property type="entry name" value="Asp/Glu/hydantoin_racemase"/>
</dbReference>
<dbReference type="Pfam" id="PF01177">
    <property type="entry name" value="Asp_Glu_race"/>
    <property type="match status" value="1"/>
</dbReference>
<organism evidence="2 3">
    <name type="scientific">Govanella unica</name>
    <dbReference type="NCBI Taxonomy" id="2975056"/>
    <lineage>
        <taxon>Bacteria</taxon>
        <taxon>Pseudomonadati</taxon>
        <taxon>Pseudomonadota</taxon>
        <taxon>Alphaproteobacteria</taxon>
        <taxon>Emcibacterales</taxon>
        <taxon>Govanellaceae</taxon>
        <taxon>Govanella</taxon>
    </lineage>
</organism>
<sequence>MTKKIRIITPHTTPRPTKLDELAGLDNFIDVTFSQVGLDTGPASIESAFDDALSAVGVVSRAIEAQNEGIDAVIIDCMGDPGLDAAREAVSIPVLGPGETGMHMAAMLGHKFSVVTILDRVCPILENHAKIYGVQDKLASVRPIDIAVNDIAHNETLLIEKLTEQSLLALTQDKASVILLGCTGFLGISEKLSAALQDAGYPAPVLNPLRTAVMTAFGLISLGLTQSSIAWPPPSPKAIKGFTIPKLVS</sequence>
<dbReference type="InterPro" id="IPR052186">
    <property type="entry name" value="Hydantoin_racemase-like"/>
</dbReference>
<gene>
    <name evidence="2" type="ORF">NYP16_09190</name>
</gene>
<dbReference type="EMBL" id="JANWOI010000003">
    <property type="protein sequence ID" value="MDA5194123.1"/>
    <property type="molecule type" value="Genomic_DNA"/>
</dbReference>
<dbReference type="AlphaFoldDB" id="A0A9X3TYU1"/>
<name>A0A9X3TYU1_9PROT</name>
<proteinExistence type="inferred from homology"/>